<evidence type="ECO:0000259" key="4">
    <source>
        <dbReference type="PROSITE" id="PS50110"/>
    </source>
</evidence>
<dbReference type="PROSITE" id="PS50110">
    <property type="entry name" value="RESPONSE_REGULATORY"/>
    <property type="match status" value="1"/>
</dbReference>
<feature type="domain" description="GGDEF" evidence="5">
    <location>
        <begin position="182"/>
        <end position="316"/>
    </location>
</feature>
<dbReference type="EMBL" id="LAQU01000023">
    <property type="protein sequence ID" value="KKB62214.1"/>
    <property type="molecule type" value="Genomic_DNA"/>
</dbReference>
<proteinExistence type="predicted"/>
<reference evidence="6 7" key="1">
    <citation type="submission" date="2015-03" db="EMBL/GenBank/DDBJ databases">
        <title>Draft Genome Sequence of Burkholderia andropogonis type strain ICMP2807, isolated from Sorghum bicolor.</title>
        <authorList>
            <person name="Lopes-Santos L."/>
            <person name="Castro D.B."/>
            <person name="Ottoboni L.M."/>
            <person name="Park D."/>
            <person name="Weirc B.S."/>
            <person name="Destefano S.A."/>
        </authorList>
    </citation>
    <scope>NUCLEOTIDE SEQUENCE [LARGE SCALE GENOMIC DNA]</scope>
    <source>
        <strain evidence="6 7">ICMP2807</strain>
    </source>
</reference>
<dbReference type="PROSITE" id="PS50887">
    <property type="entry name" value="GGDEF"/>
    <property type="match status" value="1"/>
</dbReference>
<dbReference type="Gene3D" id="3.30.70.270">
    <property type="match status" value="1"/>
</dbReference>
<name>A0A0F5JX62_9BURK</name>
<dbReference type="STRING" id="28092.WM40_18715"/>
<dbReference type="InterPro" id="IPR029787">
    <property type="entry name" value="Nucleotide_cyclase"/>
</dbReference>
<dbReference type="SMART" id="SM00448">
    <property type="entry name" value="REC"/>
    <property type="match status" value="1"/>
</dbReference>
<dbReference type="GO" id="GO:1902201">
    <property type="term" value="P:negative regulation of bacterial-type flagellum-dependent cell motility"/>
    <property type="evidence" value="ECO:0007669"/>
    <property type="project" value="TreeGrafter"/>
</dbReference>
<dbReference type="Gene3D" id="3.40.50.2300">
    <property type="match status" value="1"/>
</dbReference>
<evidence type="ECO:0000256" key="3">
    <source>
        <dbReference type="PROSITE-ProRule" id="PRU00169"/>
    </source>
</evidence>
<organism evidence="6 7">
    <name type="scientific">Robbsia andropogonis</name>
    <dbReference type="NCBI Taxonomy" id="28092"/>
    <lineage>
        <taxon>Bacteria</taxon>
        <taxon>Pseudomonadati</taxon>
        <taxon>Pseudomonadota</taxon>
        <taxon>Betaproteobacteria</taxon>
        <taxon>Burkholderiales</taxon>
        <taxon>Burkholderiaceae</taxon>
        <taxon>Robbsia</taxon>
    </lineage>
</organism>
<dbReference type="SUPFAM" id="SSF52172">
    <property type="entry name" value="CheY-like"/>
    <property type="match status" value="1"/>
</dbReference>
<dbReference type="GO" id="GO:0052621">
    <property type="term" value="F:diguanylate cyclase activity"/>
    <property type="evidence" value="ECO:0007669"/>
    <property type="project" value="UniProtKB-EC"/>
</dbReference>
<dbReference type="NCBIfam" id="TIGR00254">
    <property type="entry name" value="GGDEF"/>
    <property type="match status" value="1"/>
</dbReference>
<evidence type="ECO:0000313" key="6">
    <source>
        <dbReference type="EMBL" id="KKB62214.1"/>
    </source>
</evidence>
<dbReference type="AlphaFoldDB" id="A0A0F5JX62"/>
<comment type="caution">
    <text evidence="6">The sequence shown here is derived from an EMBL/GenBank/DDBJ whole genome shotgun (WGS) entry which is preliminary data.</text>
</comment>
<evidence type="ECO:0000256" key="2">
    <source>
        <dbReference type="ARBA" id="ARBA00034247"/>
    </source>
</evidence>
<dbReference type="Pfam" id="PF00072">
    <property type="entry name" value="Response_reg"/>
    <property type="match status" value="1"/>
</dbReference>
<gene>
    <name evidence="6" type="ORF">WM40_18715</name>
</gene>
<protein>
    <recommendedName>
        <fullName evidence="1">diguanylate cyclase</fullName>
        <ecNumber evidence="1">2.7.7.65</ecNumber>
    </recommendedName>
</protein>
<dbReference type="PATRIC" id="fig|28092.6.peg.4389"/>
<dbReference type="GO" id="GO:0000160">
    <property type="term" value="P:phosphorelay signal transduction system"/>
    <property type="evidence" value="ECO:0007669"/>
    <property type="project" value="InterPro"/>
</dbReference>
<keyword evidence="7" id="KW-1185">Reference proteome</keyword>
<dbReference type="SMART" id="SM00267">
    <property type="entry name" value="GGDEF"/>
    <property type="match status" value="1"/>
</dbReference>
<evidence type="ECO:0000313" key="7">
    <source>
        <dbReference type="Proteomes" id="UP000033618"/>
    </source>
</evidence>
<feature type="domain" description="Response regulatory" evidence="4">
    <location>
        <begin position="1"/>
        <end position="118"/>
    </location>
</feature>
<dbReference type="Proteomes" id="UP000033618">
    <property type="component" value="Unassembled WGS sequence"/>
</dbReference>
<dbReference type="GO" id="GO:0005886">
    <property type="term" value="C:plasma membrane"/>
    <property type="evidence" value="ECO:0007669"/>
    <property type="project" value="TreeGrafter"/>
</dbReference>
<dbReference type="GO" id="GO:0043709">
    <property type="term" value="P:cell adhesion involved in single-species biofilm formation"/>
    <property type="evidence" value="ECO:0007669"/>
    <property type="project" value="TreeGrafter"/>
</dbReference>
<dbReference type="InterPro" id="IPR043128">
    <property type="entry name" value="Rev_trsase/Diguanyl_cyclase"/>
</dbReference>
<dbReference type="InterPro" id="IPR000160">
    <property type="entry name" value="GGDEF_dom"/>
</dbReference>
<dbReference type="InterPro" id="IPR050469">
    <property type="entry name" value="Diguanylate_Cyclase"/>
</dbReference>
<keyword evidence="3" id="KW-0597">Phosphoprotein</keyword>
<evidence type="ECO:0000256" key="1">
    <source>
        <dbReference type="ARBA" id="ARBA00012528"/>
    </source>
</evidence>
<dbReference type="EC" id="2.7.7.65" evidence="1"/>
<evidence type="ECO:0000259" key="5">
    <source>
        <dbReference type="PROSITE" id="PS50887"/>
    </source>
</evidence>
<dbReference type="InterPro" id="IPR001789">
    <property type="entry name" value="Sig_transdc_resp-reg_receiver"/>
</dbReference>
<comment type="catalytic activity">
    <reaction evidence="2">
        <text>2 GTP = 3',3'-c-di-GMP + 2 diphosphate</text>
        <dbReference type="Rhea" id="RHEA:24898"/>
        <dbReference type="ChEBI" id="CHEBI:33019"/>
        <dbReference type="ChEBI" id="CHEBI:37565"/>
        <dbReference type="ChEBI" id="CHEBI:58805"/>
        <dbReference type="EC" id="2.7.7.65"/>
    </reaction>
</comment>
<feature type="modified residue" description="4-aspartylphosphate" evidence="3">
    <location>
        <position position="51"/>
    </location>
</feature>
<dbReference type="CDD" id="cd01949">
    <property type="entry name" value="GGDEF"/>
    <property type="match status" value="1"/>
</dbReference>
<dbReference type="PANTHER" id="PTHR45138">
    <property type="entry name" value="REGULATORY COMPONENTS OF SENSORY TRANSDUCTION SYSTEM"/>
    <property type="match status" value="1"/>
</dbReference>
<dbReference type="PANTHER" id="PTHR45138:SF9">
    <property type="entry name" value="DIGUANYLATE CYCLASE DGCM-RELATED"/>
    <property type="match status" value="1"/>
</dbReference>
<sequence length="316" mass="35302">MVMLIDDQPIVAEAVKRALAAAPDIDFHYCTDPEQALRAVIDTRATVILQDLVMPGIDGLTLVQRYRSRRETREIPIIVLSTKEEPQIKSAAFAAGANDYLVKLPDAIELIARIRYHSRSYMNLQQRDEAYRALRQSQQQLLETNLELQRLTHSDGLTGLSNRRYFDEYLAAEWRRAVRERRSIGMLMIDVDHFKSYNDTYGHVAGDEVLKRVAHVLTQVGAGAADLPARFGGEEFAVILPGTTPVGMRMMAEKARLLIEKLGVEHSGSSTAQCVTVSVGVSILDPMEGQPPTMLIEAADAALYRAKRDGRNRVRT</sequence>
<accession>A0A0F5JX62</accession>
<dbReference type="SUPFAM" id="SSF55073">
    <property type="entry name" value="Nucleotide cyclase"/>
    <property type="match status" value="1"/>
</dbReference>
<dbReference type="FunFam" id="3.30.70.270:FF:000001">
    <property type="entry name" value="Diguanylate cyclase domain protein"/>
    <property type="match status" value="1"/>
</dbReference>
<dbReference type="InterPro" id="IPR011006">
    <property type="entry name" value="CheY-like_superfamily"/>
</dbReference>
<dbReference type="Pfam" id="PF00990">
    <property type="entry name" value="GGDEF"/>
    <property type="match status" value="1"/>
</dbReference>